<dbReference type="RefSeq" id="WP_201331447.1">
    <property type="nucleotide sequence ID" value="NZ_BOCG01000644.1"/>
</dbReference>
<feature type="transmembrane region" description="Helical" evidence="2">
    <location>
        <begin position="258"/>
        <end position="277"/>
    </location>
</feature>
<accession>A0ABQ3W4C9</accession>
<dbReference type="NCBIfam" id="NF033745">
    <property type="entry name" value="class_C_sortase"/>
    <property type="match status" value="1"/>
</dbReference>
<evidence type="ECO:0000313" key="4">
    <source>
        <dbReference type="Proteomes" id="UP000616547"/>
    </source>
</evidence>
<keyword evidence="2" id="KW-1133">Transmembrane helix</keyword>
<dbReference type="InterPro" id="IPR023365">
    <property type="entry name" value="Sortase_dom-sf"/>
</dbReference>
<dbReference type="Pfam" id="PF04203">
    <property type="entry name" value="Sortase"/>
    <property type="match status" value="1"/>
</dbReference>
<dbReference type="EMBL" id="BOCI01000063">
    <property type="protein sequence ID" value="GHW00529.1"/>
    <property type="molecule type" value="Genomic_DNA"/>
</dbReference>
<name>A0ABQ3W4C9_9LACO</name>
<evidence type="ECO:0000256" key="2">
    <source>
        <dbReference type="SAM" id="Phobius"/>
    </source>
</evidence>
<keyword evidence="2" id="KW-0472">Membrane</keyword>
<dbReference type="CDD" id="cd05827">
    <property type="entry name" value="Sortase_C"/>
    <property type="match status" value="1"/>
</dbReference>
<comment type="caution">
    <text evidence="3">The sequence shown here is derived from an EMBL/GenBank/DDBJ whole genome shotgun (WGS) entry which is preliminary data.</text>
</comment>
<gene>
    <name evidence="3" type="ORF">lacNasYZ03_02160</name>
</gene>
<evidence type="ECO:0000313" key="3">
    <source>
        <dbReference type="EMBL" id="GHW00529.1"/>
    </source>
</evidence>
<organism evidence="3 4">
    <name type="scientific">Lactobacillus nasalidis</name>
    <dbReference type="NCBI Taxonomy" id="2797258"/>
    <lineage>
        <taxon>Bacteria</taxon>
        <taxon>Bacillati</taxon>
        <taxon>Bacillota</taxon>
        <taxon>Bacilli</taxon>
        <taxon>Lactobacillales</taxon>
        <taxon>Lactobacillaceae</taxon>
        <taxon>Lactobacillus</taxon>
    </lineage>
</organism>
<sequence length="298" mass="33479">MNKQAKKQQNNKKGPIWPFILLLVVGLGLLGYPLSTQAYNFWLSHQKVQSFQKAANNLSSIEVKKRLRLARAYNASLLSPGQQSSVSDPFSKSEKKAGVAAYAKMLELHENIGYIDLPKLHQELPIYAGTSESVLQKGIGHLAGSSLPVGGKSTRAVLTGHRGLPNSRLFTDLPRLKKGDVFYVHNLGQVLAYKVYKIEVIKPTQVDKLKIVKGKDLCTLMTCTPYMINTHRLLVTGYRIPYNPKSEKKANEQSQNRLIWIAIAVLLPLLAIIIFFWHRRRRKKKQAGKQAGQAEKKE</sequence>
<proteinExistence type="predicted"/>
<evidence type="ECO:0000256" key="1">
    <source>
        <dbReference type="ARBA" id="ARBA00022801"/>
    </source>
</evidence>
<protein>
    <submittedName>
        <fullName evidence="3">Class C sortase</fullName>
    </submittedName>
</protein>
<dbReference type="SUPFAM" id="SSF63817">
    <property type="entry name" value="Sortase"/>
    <property type="match status" value="1"/>
</dbReference>
<dbReference type="Gene3D" id="2.40.260.10">
    <property type="entry name" value="Sortase"/>
    <property type="match status" value="1"/>
</dbReference>
<keyword evidence="1" id="KW-0378">Hydrolase</keyword>
<keyword evidence="2" id="KW-0812">Transmembrane</keyword>
<dbReference type="NCBIfam" id="TIGR01076">
    <property type="entry name" value="sortase_fam"/>
    <property type="match status" value="1"/>
</dbReference>
<reference evidence="4" key="1">
    <citation type="submission" date="2021-01" db="EMBL/GenBank/DDBJ databases">
        <title>Draft genome sequence of Nasalis larvatus strain YZ03.</title>
        <authorList>
            <person name="Suzuki-Hashido N."/>
            <person name="Tsuchida S."/>
            <person name="Hayakawa T."/>
        </authorList>
    </citation>
    <scope>NUCLEOTIDE SEQUENCE [LARGE SCALE GENOMIC DNA]</scope>
    <source>
        <strain evidence="4">YZ03</strain>
    </source>
</reference>
<dbReference type="InterPro" id="IPR042002">
    <property type="entry name" value="Sortase_C"/>
</dbReference>
<keyword evidence="4" id="KW-1185">Reference proteome</keyword>
<dbReference type="Proteomes" id="UP000616547">
    <property type="component" value="Unassembled WGS sequence"/>
</dbReference>
<dbReference type="InterPro" id="IPR005754">
    <property type="entry name" value="Sortase"/>
</dbReference>